<feature type="region of interest" description="Disordered" evidence="9">
    <location>
        <begin position="637"/>
        <end position="662"/>
    </location>
</feature>
<feature type="compositionally biased region" description="Gly residues" evidence="9">
    <location>
        <begin position="469"/>
        <end position="480"/>
    </location>
</feature>
<dbReference type="PANTHER" id="PTHR11003">
    <property type="entry name" value="POTASSIUM CHANNEL, SUBFAMILY K"/>
    <property type="match status" value="1"/>
</dbReference>
<feature type="domain" description="Potassium channel" evidence="11">
    <location>
        <begin position="690"/>
        <end position="764"/>
    </location>
</feature>
<feature type="compositionally biased region" description="Low complexity" evidence="9">
    <location>
        <begin position="207"/>
        <end position="225"/>
    </location>
</feature>
<protein>
    <submittedName>
        <fullName evidence="13">Uncharacterized protein LOC115628935</fullName>
    </submittedName>
</protein>
<evidence type="ECO:0000256" key="3">
    <source>
        <dbReference type="ARBA" id="ARBA00022692"/>
    </source>
</evidence>
<comment type="subcellular location">
    <subcellularLocation>
        <location evidence="1">Membrane</location>
        <topology evidence="1">Multi-pass membrane protein</topology>
    </subcellularLocation>
</comment>
<sequence>MNVEQQSVGATQQLPPPPPPSQLNTADSYVGAAASSANAAMAQLQYANVVPSSSYMTIGMPSIATISTAPPTPLLVTSPPSTSTFKTPLLPMPTLEDIEVATAVQPPGILKYPVSVPVSTMGYPGESALPSGNSTSNNCGTLKSNAKLLTVAPTPSQPPPQMMPLQLSTPTLTLTMPAPPPTSVGSTTVSSAANSRPPVQQRKETHQQQQQQQQQQQRQRQRQAQAHASGRWCACFSSEGATNGAGGGGTGGGGAAGGGGGGGGGGKAPPSYATKSKKRKQTAQTVWSALLTNLGICTLLLAYTLLGSFIFLTIENEDSALLHQQHTLASTKRNMAAGDGSIYQQQQRQPQHQQQLQHGDNDTVAAAVAFAHGVLPEGSSASNDFVYGEDAAPQFALSPDTYDVRQRTIENIWDITVSLNILYKENWTKLAALEIAKFQDQLIKRLNEDVMLQLSHDDVASGHGHAAVAGGGGGGPGGSGNNPATEAVLLHTHFHHHRLGGGGGPPHEWNFAKAFLYSLTVLTTIGYGNIAPRTTLGRIVTLAYAFFGIPLTLVYLSSTGSILARVAREVFSKALCCCLCSNCGYCCYDEKRMAEKERRMKRKRQQEELRKQQAVMQEPYYVRDVYHATPEKQAGGGDIGGGAGPSANMPPPPAPTSLPADIDSLSASESRGSMHGLSILAPILLCFSMMIIYIVFGAAVLYRLENWPIIDGIYFCFMSLSTIGFGDMLPGLRRESNATTWFCSVYIMSGMTLTAMCFNVIHEEIVHRIRIVVEFKKTNTAANGVTGGSMIDVTHEEDTPTSLVLAATTDNPPMHLLKDYVNHELVPILTMDPNSASAVGNRLSLAAPAYTPTLGGDLTPNSCIAHGGDGPLGFSTLSSPLLEGLTPTTAQAKGVYTLTEETEMELQAVHTETQVERV</sequence>
<feature type="region of interest" description="Disordered" evidence="9">
    <location>
        <begin position="256"/>
        <end position="277"/>
    </location>
</feature>
<dbReference type="GeneID" id="115628935"/>
<dbReference type="InterPro" id="IPR003280">
    <property type="entry name" value="2pore_dom_K_chnl"/>
</dbReference>
<feature type="region of interest" description="Disordered" evidence="9">
    <location>
        <begin position="339"/>
        <end position="359"/>
    </location>
</feature>
<evidence type="ECO:0000256" key="2">
    <source>
        <dbReference type="ARBA" id="ARBA00022448"/>
    </source>
</evidence>
<evidence type="ECO:0000256" key="1">
    <source>
        <dbReference type="ARBA" id="ARBA00004141"/>
    </source>
</evidence>
<dbReference type="OrthoDB" id="297496at2759"/>
<dbReference type="PANTHER" id="PTHR11003:SF257">
    <property type="entry name" value="POTASSIUM CHANNEL DOMAIN-CONTAINING PROTEIN"/>
    <property type="match status" value="1"/>
</dbReference>
<keyword evidence="12" id="KW-1185">Reference proteome</keyword>
<dbReference type="GO" id="GO:0022841">
    <property type="term" value="F:potassium ion leak channel activity"/>
    <property type="evidence" value="ECO:0007669"/>
    <property type="project" value="TreeGrafter"/>
</dbReference>
<proteinExistence type="inferred from homology"/>
<feature type="compositionally biased region" description="Polar residues" evidence="9">
    <location>
        <begin position="1"/>
        <end position="13"/>
    </location>
</feature>
<dbReference type="GO" id="GO:0015271">
    <property type="term" value="F:outward rectifier potassium channel activity"/>
    <property type="evidence" value="ECO:0007669"/>
    <property type="project" value="TreeGrafter"/>
</dbReference>
<evidence type="ECO:0000256" key="5">
    <source>
        <dbReference type="ARBA" id="ARBA00023065"/>
    </source>
</evidence>
<evidence type="ECO:0000256" key="7">
    <source>
        <dbReference type="ARBA" id="ARBA00023303"/>
    </source>
</evidence>
<dbReference type="Gene3D" id="1.10.287.70">
    <property type="match status" value="1"/>
</dbReference>
<evidence type="ECO:0000256" key="4">
    <source>
        <dbReference type="ARBA" id="ARBA00022989"/>
    </source>
</evidence>
<keyword evidence="5 8" id="KW-0406">Ion transport</keyword>
<evidence type="ECO:0000313" key="13">
    <source>
        <dbReference type="RefSeq" id="XP_030381067.1"/>
    </source>
</evidence>
<feature type="transmembrane region" description="Helical" evidence="10">
    <location>
        <begin position="679"/>
        <end position="701"/>
    </location>
</feature>
<keyword evidence="4 10" id="KW-1133">Transmembrane helix</keyword>
<evidence type="ECO:0000256" key="10">
    <source>
        <dbReference type="SAM" id="Phobius"/>
    </source>
</evidence>
<feature type="transmembrane region" description="Helical" evidence="10">
    <location>
        <begin position="707"/>
        <end position="726"/>
    </location>
</feature>
<feature type="region of interest" description="Disordered" evidence="9">
    <location>
        <begin position="463"/>
        <end position="482"/>
    </location>
</feature>
<comment type="similarity">
    <text evidence="8">Belongs to the two pore domain potassium channel (TC 1.A.1.8) family.</text>
</comment>
<dbReference type="Proteomes" id="UP000504634">
    <property type="component" value="Unplaced"/>
</dbReference>
<feature type="region of interest" description="Disordered" evidence="9">
    <location>
        <begin position="1"/>
        <end position="26"/>
    </location>
</feature>
<dbReference type="GO" id="GO:0030322">
    <property type="term" value="P:stabilization of membrane potential"/>
    <property type="evidence" value="ECO:0007669"/>
    <property type="project" value="TreeGrafter"/>
</dbReference>
<feature type="compositionally biased region" description="Low complexity" evidence="9">
    <location>
        <begin position="183"/>
        <end position="193"/>
    </location>
</feature>
<dbReference type="PRINTS" id="PR01333">
    <property type="entry name" value="2POREKCHANEL"/>
</dbReference>
<dbReference type="InterPro" id="IPR013099">
    <property type="entry name" value="K_chnl_dom"/>
</dbReference>
<feature type="transmembrane region" description="Helical" evidence="10">
    <location>
        <begin position="738"/>
        <end position="761"/>
    </location>
</feature>
<keyword evidence="7 8" id="KW-0407">Ion channel</keyword>
<organism evidence="12 13">
    <name type="scientific">Drosophila lebanonensis</name>
    <name type="common">Fruit fly</name>
    <name type="synonym">Scaptodrosophila lebanonensis</name>
    <dbReference type="NCBI Taxonomy" id="7225"/>
    <lineage>
        <taxon>Eukaryota</taxon>
        <taxon>Metazoa</taxon>
        <taxon>Ecdysozoa</taxon>
        <taxon>Arthropoda</taxon>
        <taxon>Hexapoda</taxon>
        <taxon>Insecta</taxon>
        <taxon>Pterygota</taxon>
        <taxon>Neoptera</taxon>
        <taxon>Endopterygota</taxon>
        <taxon>Diptera</taxon>
        <taxon>Brachycera</taxon>
        <taxon>Muscomorpha</taxon>
        <taxon>Ephydroidea</taxon>
        <taxon>Drosophilidae</taxon>
        <taxon>Scaptodrosophila</taxon>
    </lineage>
</organism>
<dbReference type="Pfam" id="PF07885">
    <property type="entry name" value="Ion_trans_2"/>
    <property type="match status" value="2"/>
</dbReference>
<evidence type="ECO:0000259" key="11">
    <source>
        <dbReference type="Pfam" id="PF07885"/>
    </source>
</evidence>
<gene>
    <name evidence="13" type="primary">LOC115628935</name>
</gene>
<accession>A0A6J2U1P8</accession>
<feature type="domain" description="Potassium channel" evidence="11">
    <location>
        <begin position="506"/>
        <end position="563"/>
    </location>
</feature>
<dbReference type="GO" id="GO:0005886">
    <property type="term" value="C:plasma membrane"/>
    <property type="evidence" value="ECO:0007669"/>
    <property type="project" value="TreeGrafter"/>
</dbReference>
<name>A0A6J2U1P8_DROLE</name>
<keyword evidence="6 10" id="KW-0472">Membrane</keyword>
<dbReference type="SUPFAM" id="SSF81324">
    <property type="entry name" value="Voltage-gated potassium channels"/>
    <property type="match status" value="2"/>
</dbReference>
<feature type="region of interest" description="Disordered" evidence="9">
    <location>
        <begin position="171"/>
        <end position="225"/>
    </location>
</feature>
<keyword evidence="3 8" id="KW-0812">Transmembrane</keyword>
<evidence type="ECO:0000256" key="8">
    <source>
        <dbReference type="RuleBase" id="RU003857"/>
    </source>
</evidence>
<feature type="compositionally biased region" description="Low complexity" evidence="9">
    <location>
        <begin position="344"/>
        <end position="357"/>
    </location>
</feature>
<evidence type="ECO:0000256" key="9">
    <source>
        <dbReference type="SAM" id="MobiDB-lite"/>
    </source>
</evidence>
<keyword evidence="2 8" id="KW-0813">Transport</keyword>
<evidence type="ECO:0000313" key="12">
    <source>
        <dbReference type="Proteomes" id="UP000504634"/>
    </source>
</evidence>
<dbReference type="RefSeq" id="XP_030381067.1">
    <property type="nucleotide sequence ID" value="XM_030525207.1"/>
</dbReference>
<feature type="compositionally biased region" description="Gly residues" evidence="9">
    <location>
        <begin position="256"/>
        <end position="267"/>
    </location>
</feature>
<evidence type="ECO:0000256" key="6">
    <source>
        <dbReference type="ARBA" id="ARBA00023136"/>
    </source>
</evidence>
<reference evidence="13" key="1">
    <citation type="submission" date="2025-08" db="UniProtKB">
        <authorList>
            <consortium name="RefSeq"/>
        </authorList>
    </citation>
    <scope>IDENTIFICATION</scope>
    <source>
        <strain evidence="13">11010-0011.00</strain>
        <tissue evidence="13">Whole body</tissue>
    </source>
</reference>
<dbReference type="AlphaFoldDB" id="A0A6J2U1P8"/>
<feature type="transmembrane region" description="Helical" evidence="10">
    <location>
        <begin position="286"/>
        <end position="314"/>
    </location>
</feature>